<evidence type="ECO:0000313" key="1">
    <source>
        <dbReference type="EMBL" id="GAJ16797.1"/>
    </source>
</evidence>
<protein>
    <submittedName>
        <fullName evidence="1">Uncharacterized protein</fullName>
    </submittedName>
</protein>
<reference evidence="1" key="1">
    <citation type="journal article" date="2014" name="Front. Microbiol.">
        <title>High frequency of phylogenetically diverse reductive dehalogenase-homologous genes in deep subseafloor sedimentary metagenomes.</title>
        <authorList>
            <person name="Kawai M."/>
            <person name="Futagami T."/>
            <person name="Toyoda A."/>
            <person name="Takaki Y."/>
            <person name="Nishi S."/>
            <person name="Hori S."/>
            <person name="Arai W."/>
            <person name="Tsubouchi T."/>
            <person name="Morono Y."/>
            <person name="Uchiyama I."/>
            <person name="Ito T."/>
            <person name="Fujiyama A."/>
            <person name="Inagaki F."/>
            <person name="Takami H."/>
        </authorList>
    </citation>
    <scope>NUCLEOTIDE SEQUENCE</scope>
    <source>
        <strain evidence="1">Expedition CK06-06</strain>
    </source>
</reference>
<sequence length="49" mass="5679">YEEMKFLPEEFSGNPTITCIFGNKVVNFLVGKELFAFVIESKELADNYR</sequence>
<organism evidence="1">
    <name type="scientific">marine sediment metagenome</name>
    <dbReference type="NCBI Taxonomy" id="412755"/>
    <lineage>
        <taxon>unclassified sequences</taxon>
        <taxon>metagenomes</taxon>
        <taxon>ecological metagenomes</taxon>
    </lineage>
</organism>
<dbReference type="AlphaFoldDB" id="X1VFL1"/>
<comment type="caution">
    <text evidence="1">The sequence shown here is derived from an EMBL/GenBank/DDBJ whole genome shotgun (WGS) entry which is preliminary data.</text>
</comment>
<proteinExistence type="predicted"/>
<name>X1VFL1_9ZZZZ</name>
<feature type="non-terminal residue" evidence="1">
    <location>
        <position position="1"/>
    </location>
</feature>
<dbReference type="EMBL" id="BARW01042892">
    <property type="protein sequence ID" value="GAJ16797.1"/>
    <property type="molecule type" value="Genomic_DNA"/>
</dbReference>
<accession>X1VFL1</accession>
<gene>
    <name evidence="1" type="ORF">S12H4_63244</name>
</gene>
<feature type="non-terminal residue" evidence="1">
    <location>
        <position position="49"/>
    </location>
</feature>